<feature type="domain" description="Peptidase C14 caspase" evidence="1">
    <location>
        <begin position="2"/>
        <end position="220"/>
    </location>
</feature>
<comment type="caution">
    <text evidence="2">The sequence shown here is derived from an EMBL/GenBank/DDBJ whole genome shotgun (WGS) entry which is preliminary data.</text>
</comment>
<dbReference type="RefSeq" id="WP_168294938.1">
    <property type="nucleotide sequence ID" value="NZ_CP071604.1"/>
</dbReference>
<dbReference type="Proteomes" id="UP001549077">
    <property type="component" value="Unassembled WGS sequence"/>
</dbReference>
<dbReference type="Gene3D" id="3.40.50.1460">
    <property type="match status" value="1"/>
</dbReference>
<evidence type="ECO:0000313" key="3">
    <source>
        <dbReference type="Proteomes" id="UP001549077"/>
    </source>
</evidence>
<keyword evidence="3" id="KW-1185">Reference proteome</keyword>
<organism evidence="2 3">
    <name type="scientific">Rhizobium binae</name>
    <dbReference type="NCBI Taxonomy" id="1138190"/>
    <lineage>
        <taxon>Bacteria</taxon>
        <taxon>Pseudomonadati</taxon>
        <taxon>Pseudomonadota</taxon>
        <taxon>Alphaproteobacteria</taxon>
        <taxon>Hyphomicrobiales</taxon>
        <taxon>Rhizobiaceae</taxon>
        <taxon>Rhizobium/Agrobacterium group</taxon>
        <taxon>Rhizobium</taxon>
    </lineage>
</organism>
<name>A0ABV2MEU9_9HYPH</name>
<gene>
    <name evidence="2" type="ORF">ABID08_002343</name>
</gene>
<reference evidence="2 3" key="1">
    <citation type="submission" date="2024-06" db="EMBL/GenBank/DDBJ databases">
        <title>Genomic Encyclopedia of Type Strains, Phase IV (KMG-IV): sequencing the most valuable type-strain genomes for metagenomic binning, comparative biology and taxonomic classification.</title>
        <authorList>
            <person name="Goeker M."/>
        </authorList>
    </citation>
    <scope>NUCLEOTIDE SEQUENCE [LARGE SCALE GENOMIC DNA]</scope>
    <source>
        <strain evidence="2 3">DSM 29288</strain>
    </source>
</reference>
<dbReference type="EMBL" id="JBEPMY010000004">
    <property type="protein sequence ID" value="MET3754986.1"/>
    <property type="molecule type" value="Genomic_DNA"/>
</dbReference>
<evidence type="ECO:0000259" key="1">
    <source>
        <dbReference type="Pfam" id="PF00656"/>
    </source>
</evidence>
<dbReference type="InterPro" id="IPR011600">
    <property type="entry name" value="Pept_C14_caspase"/>
</dbReference>
<dbReference type="Pfam" id="PF00656">
    <property type="entry name" value="Peptidase_C14"/>
    <property type="match status" value="1"/>
</dbReference>
<dbReference type="GeneID" id="91148222"/>
<dbReference type="InterPro" id="IPR029030">
    <property type="entry name" value="Caspase-like_dom_sf"/>
</dbReference>
<accession>A0ABV2MEU9</accession>
<dbReference type="SUPFAM" id="SSF52129">
    <property type="entry name" value="Caspase-like"/>
    <property type="match status" value="1"/>
</dbReference>
<proteinExistence type="predicted"/>
<evidence type="ECO:0000313" key="2">
    <source>
        <dbReference type="EMBL" id="MET3754986.1"/>
    </source>
</evidence>
<sequence>MRIVIAVGCDTYEKPPLDALSGAENDAKAVFDHLVTDGFGDSSAKDSRLLLSPSMDDVRSAVAAILFSGKPIEELTFFFAGHGGVKDGTYFLCLRDTDVDRMSVNALSMTQLFAWITEAKIGHTNIIIDACQSGGVVHDIGVLLNPSVIGKTGSMAVSILAASSSNEAAGESDGAGHCTSALMSCLKGTTIVQTTRPSLDLVEVGQVVSRAMQGKQQTPVCWGINLFGVSRLAKNPRFSGDINAIPETFPGFAADAAGNEHIRAASDAIWAQYLALSNEFDAERFLDVIQPVCRSLHDEPATAAAFIMGLSTTFGVRAETLDDPFEIGRVHAACAVALLPLAESNPLCGSAIQQLVSRVVDAVVRGVENLAAELDRESYHLLISGAGAADYYFLPLRVMSILGWIGAAAQLAGVAGQAVAETMAPARDLVRVICSHYCNSIVPVSDEIAPFYVAFASAAEALGCGDELETVSCLLLRKLHDRGGYLAAPGLNGEEAFRFLNASAEGRYEDCRKLIANPTGLLPAVLLVLKQIGLSGQAEGAMRGFDHTNINFFIPDNYCDFGGRVIEDGTNFTLNIGHTIFTIDDVSMEWGTIADGLRSNTALATTSVRGACLLASLLRPDRIPWFLIAEHQTAEPASTNDTVEA</sequence>
<protein>
    <recommendedName>
        <fullName evidence="1">Peptidase C14 caspase domain-containing protein</fullName>
    </recommendedName>
</protein>